<comment type="caution">
    <text evidence="1">The sequence shown here is derived from an EMBL/GenBank/DDBJ whole genome shotgun (WGS) entry which is preliminary data.</text>
</comment>
<keyword evidence="2" id="KW-1185">Reference proteome</keyword>
<dbReference type="RefSeq" id="WP_267653941.1">
    <property type="nucleotide sequence ID" value="NZ_JAOVZR010000001.1"/>
</dbReference>
<name>A0ABT3Z9D5_9HYPH</name>
<dbReference type="Proteomes" id="UP001073227">
    <property type="component" value="Unassembled WGS sequence"/>
</dbReference>
<proteinExistence type="predicted"/>
<dbReference type="InterPro" id="IPR027266">
    <property type="entry name" value="TrmE/GcvT-like"/>
</dbReference>
<organism evidence="1 2">
    <name type="scientific">Hoeflea algicola</name>
    <dbReference type="NCBI Taxonomy" id="2983763"/>
    <lineage>
        <taxon>Bacteria</taxon>
        <taxon>Pseudomonadati</taxon>
        <taxon>Pseudomonadota</taxon>
        <taxon>Alphaproteobacteria</taxon>
        <taxon>Hyphomicrobiales</taxon>
        <taxon>Rhizobiaceae</taxon>
        <taxon>Hoeflea</taxon>
    </lineage>
</organism>
<dbReference type="Gene3D" id="3.30.1360.120">
    <property type="entry name" value="Probable tRNA modification gtpase trme, domain 1"/>
    <property type="match status" value="1"/>
</dbReference>
<evidence type="ECO:0000313" key="1">
    <source>
        <dbReference type="EMBL" id="MCY0148373.1"/>
    </source>
</evidence>
<dbReference type="EMBL" id="JAOVZR010000001">
    <property type="protein sequence ID" value="MCY0148373.1"/>
    <property type="molecule type" value="Genomic_DNA"/>
</dbReference>
<protein>
    <submittedName>
        <fullName evidence="1">Sarcosine oxidase subunit gamma</fullName>
    </submittedName>
</protein>
<reference evidence="1" key="1">
    <citation type="submission" date="2022-10" db="EMBL/GenBank/DDBJ databases">
        <title>Hoeflea sp. G2-23, isolated from marine algae.</title>
        <authorList>
            <person name="Kristyanto S."/>
            <person name="Kim J.M."/>
            <person name="Jeon C.O."/>
        </authorList>
    </citation>
    <scope>NUCLEOTIDE SEQUENCE</scope>
    <source>
        <strain evidence="1">G2-23</strain>
    </source>
</reference>
<dbReference type="Pfam" id="PF04268">
    <property type="entry name" value="SoxG"/>
    <property type="match status" value="1"/>
</dbReference>
<gene>
    <name evidence="1" type="ORF">OEG84_11790</name>
</gene>
<dbReference type="SUPFAM" id="SSF103025">
    <property type="entry name" value="Folate-binding domain"/>
    <property type="match status" value="1"/>
</dbReference>
<dbReference type="InterPro" id="IPR007375">
    <property type="entry name" value="SoxG"/>
</dbReference>
<dbReference type="Gene3D" id="3.30.70.1520">
    <property type="entry name" value="Heterotetrameric sarcosine oxidase"/>
    <property type="match status" value="1"/>
</dbReference>
<accession>A0ABT3Z9D5</accession>
<sequence>MAKSAQATRNEPLAGRISGSAGVALTPAKPATRISLRADPAKAKALSKALGVDLPLSPKTSANNGKGLWALWLGPDEWLIIDESGGGDPLTALAKTKVLHSAVDVSHRNTAILVSGKGARATLEGGCPQNLSDRVFPVGAATRTVLGKIEVVILRTGDTDYRVEFWRSFSDYAFGFLSETAKDCLA</sequence>
<evidence type="ECO:0000313" key="2">
    <source>
        <dbReference type="Proteomes" id="UP001073227"/>
    </source>
</evidence>